<name>A0ABD2P8U8_9CUCU</name>
<evidence type="ECO:0000256" key="1">
    <source>
        <dbReference type="SAM" id="Phobius"/>
    </source>
</evidence>
<sequence>MALQISCLQFFYTTLFGAYSAFIFLRTGHFASIFVVHAFCNHMGFPNFEEVINYKGVKKIIIIILFFVGAISWSYLLYPLTEPSWYYNDSPWNLTSS</sequence>
<dbReference type="AlphaFoldDB" id="A0ABD2P8U8"/>
<keyword evidence="3" id="KW-1185">Reference proteome</keyword>
<protein>
    <recommendedName>
        <fullName evidence="4">Farnesylated proteins-converting enzyme 2</fullName>
    </recommendedName>
</protein>
<keyword evidence="1" id="KW-1133">Transmembrane helix</keyword>
<feature type="transmembrane region" description="Helical" evidence="1">
    <location>
        <begin position="18"/>
        <end position="39"/>
    </location>
</feature>
<evidence type="ECO:0008006" key="4">
    <source>
        <dbReference type="Google" id="ProtNLM"/>
    </source>
</evidence>
<organism evidence="2 3">
    <name type="scientific">Cryptolaemus montrouzieri</name>
    <dbReference type="NCBI Taxonomy" id="559131"/>
    <lineage>
        <taxon>Eukaryota</taxon>
        <taxon>Metazoa</taxon>
        <taxon>Ecdysozoa</taxon>
        <taxon>Arthropoda</taxon>
        <taxon>Hexapoda</taxon>
        <taxon>Insecta</taxon>
        <taxon>Pterygota</taxon>
        <taxon>Neoptera</taxon>
        <taxon>Endopterygota</taxon>
        <taxon>Coleoptera</taxon>
        <taxon>Polyphaga</taxon>
        <taxon>Cucujiformia</taxon>
        <taxon>Coccinelloidea</taxon>
        <taxon>Coccinellidae</taxon>
        <taxon>Scymninae</taxon>
        <taxon>Scymnini</taxon>
        <taxon>Cryptolaemus</taxon>
    </lineage>
</organism>
<dbReference type="Proteomes" id="UP001516400">
    <property type="component" value="Unassembled WGS sequence"/>
</dbReference>
<keyword evidence="1" id="KW-0472">Membrane</keyword>
<comment type="caution">
    <text evidence="2">The sequence shown here is derived from an EMBL/GenBank/DDBJ whole genome shotgun (WGS) entry which is preliminary data.</text>
</comment>
<dbReference type="PANTHER" id="PTHR13046:SF0">
    <property type="entry name" value="CAAX PRENYL PROTEASE 2"/>
    <property type="match status" value="1"/>
</dbReference>
<keyword evidence="1" id="KW-0812">Transmembrane</keyword>
<feature type="transmembrane region" description="Helical" evidence="1">
    <location>
        <begin position="60"/>
        <end position="78"/>
    </location>
</feature>
<dbReference type="InterPro" id="IPR039731">
    <property type="entry name" value="Rce1"/>
</dbReference>
<proteinExistence type="predicted"/>
<evidence type="ECO:0000313" key="2">
    <source>
        <dbReference type="EMBL" id="KAL3287369.1"/>
    </source>
</evidence>
<dbReference type="PANTHER" id="PTHR13046">
    <property type="entry name" value="PROTEASE U48 CAAX PRENYL PROTEASE RCE1"/>
    <property type="match status" value="1"/>
</dbReference>
<evidence type="ECO:0000313" key="3">
    <source>
        <dbReference type="Proteomes" id="UP001516400"/>
    </source>
</evidence>
<gene>
    <name evidence="2" type="ORF">HHI36_001843</name>
</gene>
<accession>A0ABD2P8U8</accession>
<reference evidence="2 3" key="1">
    <citation type="journal article" date="2021" name="BMC Biol.">
        <title>Horizontally acquired antibacterial genes associated with adaptive radiation of ladybird beetles.</title>
        <authorList>
            <person name="Li H.S."/>
            <person name="Tang X.F."/>
            <person name="Huang Y.H."/>
            <person name="Xu Z.Y."/>
            <person name="Chen M.L."/>
            <person name="Du X.Y."/>
            <person name="Qiu B.Y."/>
            <person name="Chen P.T."/>
            <person name="Zhang W."/>
            <person name="Slipinski A."/>
            <person name="Escalona H.E."/>
            <person name="Waterhouse R.M."/>
            <person name="Zwick A."/>
            <person name="Pang H."/>
        </authorList>
    </citation>
    <scope>NUCLEOTIDE SEQUENCE [LARGE SCALE GENOMIC DNA]</scope>
    <source>
        <strain evidence="2">SYSU2018</strain>
    </source>
</reference>
<dbReference type="EMBL" id="JABFTP020000185">
    <property type="protein sequence ID" value="KAL3287369.1"/>
    <property type="molecule type" value="Genomic_DNA"/>
</dbReference>